<dbReference type="EMBL" id="JABCIY010000007">
    <property type="protein sequence ID" value="KAF7197831.1"/>
    <property type="molecule type" value="Genomic_DNA"/>
</dbReference>
<keyword evidence="1" id="KW-0472">Membrane</keyword>
<evidence type="ECO:0000313" key="3">
    <source>
        <dbReference type="Proteomes" id="UP000660729"/>
    </source>
</evidence>
<sequence>MTPEEEQATIGHEKPPSQDELCRFTIVSVHCLKIMAISSFTLHIIFQTCVDGGDRCEGWVMVKLFTSIVCGSTWAVGAYYHFTEISRATALLSLGGAITGSIPALLLVVTFAAKENWLDWGFYVLFAAYAGIAATIVVTETYDPNDTTTAENLA</sequence>
<reference evidence="2" key="1">
    <citation type="submission" date="2020-04" db="EMBL/GenBank/DDBJ databases">
        <title>Draft genome resource of the tomato pathogen Pseudocercospora fuligena.</title>
        <authorList>
            <person name="Zaccaron A."/>
        </authorList>
    </citation>
    <scope>NUCLEOTIDE SEQUENCE</scope>
    <source>
        <strain evidence="2">PF001</strain>
    </source>
</reference>
<feature type="transmembrane region" description="Helical" evidence="1">
    <location>
        <begin position="88"/>
        <end position="113"/>
    </location>
</feature>
<keyword evidence="1" id="KW-0812">Transmembrane</keyword>
<proteinExistence type="predicted"/>
<feature type="transmembrane region" description="Helical" evidence="1">
    <location>
        <begin position="24"/>
        <end position="46"/>
    </location>
</feature>
<name>A0A8H6RVC6_9PEZI</name>
<evidence type="ECO:0000256" key="1">
    <source>
        <dbReference type="SAM" id="Phobius"/>
    </source>
</evidence>
<feature type="transmembrane region" description="Helical" evidence="1">
    <location>
        <begin position="120"/>
        <end position="138"/>
    </location>
</feature>
<evidence type="ECO:0000313" key="2">
    <source>
        <dbReference type="EMBL" id="KAF7197831.1"/>
    </source>
</evidence>
<protein>
    <submittedName>
        <fullName evidence="2">Uncharacterized protein</fullName>
    </submittedName>
</protein>
<feature type="transmembrane region" description="Helical" evidence="1">
    <location>
        <begin position="58"/>
        <end position="82"/>
    </location>
</feature>
<dbReference type="Proteomes" id="UP000660729">
    <property type="component" value="Unassembled WGS sequence"/>
</dbReference>
<organism evidence="2 3">
    <name type="scientific">Pseudocercospora fuligena</name>
    <dbReference type="NCBI Taxonomy" id="685502"/>
    <lineage>
        <taxon>Eukaryota</taxon>
        <taxon>Fungi</taxon>
        <taxon>Dikarya</taxon>
        <taxon>Ascomycota</taxon>
        <taxon>Pezizomycotina</taxon>
        <taxon>Dothideomycetes</taxon>
        <taxon>Dothideomycetidae</taxon>
        <taxon>Mycosphaerellales</taxon>
        <taxon>Mycosphaerellaceae</taxon>
        <taxon>Pseudocercospora</taxon>
    </lineage>
</organism>
<keyword evidence="3" id="KW-1185">Reference proteome</keyword>
<dbReference type="AlphaFoldDB" id="A0A8H6RVC6"/>
<keyword evidence="1" id="KW-1133">Transmembrane helix</keyword>
<gene>
    <name evidence="2" type="ORF">HII31_00920</name>
</gene>
<accession>A0A8H6RVC6</accession>
<comment type="caution">
    <text evidence="2">The sequence shown here is derived from an EMBL/GenBank/DDBJ whole genome shotgun (WGS) entry which is preliminary data.</text>
</comment>